<feature type="transmembrane region" description="Helical" evidence="6">
    <location>
        <begin position="26"/>
        <end position="44"/>
    </location>
</feature>
<dbReference type="AlphaFoldDB" id="A0A7M1B928"/>
<reference evidence="7 8" key="1">
    <citation type="submission" date="2019-07" db="EMBL/GenBank/DDBJ databases">
        <title>Sulfurimonas paralvinellae sp. nov., a novel mesophilic, hydrogen- and sulfur-oxidizing chemolithoautotroph within the Epsilonproteo- bacteria isolated from a deep-sea hydrothermal vent polychaete nest, reclassification of Thiomicrospira denitrificans as Sulfurimonas denitrificans comb. nov. and emended description of the genus Sulfurimonas.</title>
        <authorList>
            <person name="Wang S."/>
            <person name="Jiang L."/>
            <person name="Shao Z."/>
        </authorList>
    </citation>
    <scope>NUCLEOTIDE SEQUENCE [LARGE SCALE GENOMIC DNA]</scope>
    <source>
        <strain evidence="7 8">GO25</strain>
    </source>
</reference>
<sequence length="197" mass="22152">MVDFLIGLFLASLIVALFTTRLYRLLLWYSMNSLMLGLLALIIGKNLDDDAMIITGIITIVVKAIAIPYILKNLSQKFHFIRQITPEIKVQYAIMLVPAILVFTFYLSEPITHMINTNANYVAVSISSLFLSLLLMMEHKNVAPKIVGFLSMENALFLLGITATNGMPMLVELGIFFDLLMAIVVINLLFHKEELKV</sequence>
<feature type="transmembrane region" description="Helical" evidence="6">
    <location>
        <begin position="51"/>
        <end position="70"/>
    </location>
</feature>
<dbReference type="PANTHER" id="PTHR38601:SF1">
    <property type="entry name" value="HYDROGENASE-4 COMPONENT E"/>
    <property type="match status" value="1"/>
</dbReference>
<comment type="subcellular location">
    <subcellularLocation>
        <location evidence="1">Cell membrane</location>
        <topology evidence="1">Multi-pass membrane protein</topology>
    </subcellularLocation>
</comment>
<evidence type="ECO:0000256" key="2">
    <source>
        <dbReference type="ARBA" id="ARBA00022475"/>
    </source>
</evidence>
<feature type="transmembrane region" description="Helical" evidence="6">
    <location>
        <begin position="170"/>
        <end position="190"/>
    </location>
</feature>
<dbReference type="EMBL" id="CP041406">
    <property type="protein sequence ID" value="QOP45926.1"/>
    <property type="molecule type" value="Genomic_DNA"/>
</dbReference>
<feature type="transmembrane region" description="Helical" evidence="6">
    <location>
        <begin position="143"/>
        <end position="163"/>
    </location>
</feature>
<dbReference type="InterPro" id="IPR038730">
    <property type="entry name" value="HyfE-like"/>
</dbReference>
<keyword evidence="5 6" id="KW-0472">Membrane</keyword>
<feature type="transmembrane region" description="Helical" evidence="6">
    <location>
        <begin position="90"/>
        <end position="107"/>
    </location>
</feature>
<keyword evidence="4 6" id="KW-1133">Transmembrane helix</keyword>
<keyword evidence="2" id="KW-1003">Cell membrane</keyword>
<dbReference type="Proteomes" id="UP000593580">
    <property type="component" value="Chromosome"/>
</dbReference>
<gene>
    <name evidence="7" type="ORF">FM071_06325</name>
</gene>
<dbReference type="GO" id="GO:0005886">
    <property type="term" value="C:plasma membrane"/>
    <property type="evidence" value="ECO:0007669"/>
    <property type="project" value="UniProtKB-SubCell"/>
</dbReference>
<proteinExistence type="predicted"/>
<evidence type="ECO:0000256" key="3">
    <source>
        <dbReference type="ARBA" id="ARBA00022692"/>
    </source>
</evidence>
<organism evidence="7 8">
    <name type="scientific">Sulfurimonas paralvinellae</name>
    <dbReference type="NCBI Taxonomy" id="317658"/>
    <lineage>
        <taxon>Bacteria</taxon>
        <taxon>Pseudomonadati</taxon>
        <taxon>Campylobacterota</taxon>
        <taxon>Epsilonproteobacteria</taxon>
        <taxon>Campylobacterales</taxon>
        <taxon>Sulfurimonadaceae</taxon>
        <taxon>Sulfurimonas</taxon>
    </lineage>
</organism>
<dbReference type="PANTHER" id="PTHR38601">
    <property type="entry name" value="HYDROGENASE-4 COMPONENT E"/>
    <property type="match status" value="1"/>
</dbReference>
<protein>
    <submittedName>
        <fullName evidence="7">Hydrogenase</fullName>
    </submittedName>
</protein>
<dbReference type="RefSeq" id="WP_193109937.1">
    <property type="nucleotide sequence ID" value="NZ_CP041406.1"/>
</dbReference>
<evidence type="ECO:0000256" key="4">
    <source>
        <dbReference type="ARBA" id="ARBA00022989"/>
    </source>
</evidence>
<evidence type="ECO:0000256" key="1">
    <source>
        <dbReference type="ARBA" id="ARBA00004651"/>
    </source>
</evidence>
<dbReference type="KEGG" id="spal:FM071_06325"/>
<evidence type="ECO:0000313" key="7">
    <source>
        <dbReference type="EMBL" id="QOP45926.1"/>
    </source>
</evidence>
<name>A0A7M1B928_9BACT</name>
<keyword evidence="8" id="KW-1185">Reference proteome</keyword>
<keyword evidence="3 6" id="KW-0812">Transmembrane</keyword>
<feature type="transmembrane region" description="Helical" evidence="6">
    <location>
        <begin position="119"/>
        <end position="137"/>
    </location>
</feature>
<evidence type="ECO:0000256" key="5">
    <source>
        <dbReference type="ARBA" id="ARBA00023136"/>
    </source>
</evidence>
<accession>A0A7M1B928</accession>
<evidence type="ECO:0000313" key="8">
    <source>
        <dbReference type="Proteomes" id="UP000593580"/>
    </source>
</evidence>
<evidence type="ECO:0000256" key="6">
    <source>
        <dbReference type="SAM" id="Phobius"/>
    </source>
</evidence>